<evidence type="ECO:0000313" key="1">
    <source>
        <dbReference type="EMBL" id="MDQ0233201.1"/>
    </source>
</evidence>
<organism evidence="1 2">
    <name type="scientific">Metabacillus malikii</name>
    <dbReference type="NCBI Taxonomy" id="1504265"/>
    <lineage>
        <taxon>Bacteria</taxon>
        <taxon>Bacillati</taxon>
        <taxon>Bacillota</taxon>
        <taxon>Bacilli</taxon>
        <taxon>Bacillales</taxon>
        <taxon>Bacillaceae</taxon>
        <taxon>Metabacillus</taxon>
    </lineage>
</organism>
<dbReference type="Proteomes" id="UP001234495">
    <property type="component" value="Unassembled WGS sequence"/>
</dbReference>
<gene>
    <name evidence="1" type="ORF">J2S19_004543</name>
</gene>
<dbReference type="EMBL" id="JAUSUD010000033">
    <property type="protein sequence ID" value="MDQ0233201.1"/>
    <property type="molecule type" value="Genomic_DNA"/>
</dbReference>
<name>A0ABT9ZLN0_9BACI</name>
<comment type="caution">
    <text evidence="1">The sequence shown here is derived from an EMBL/GenBank/DDBJ whole genome shotgun (WGS) entry which is preliminary data.</text>
</comment>
<proteinExistence type="predicted"/>
<evidence type="ECO:0000313" key="2">
    <source>
        <dbReference type="Proteomes" id="UP001234495"/>
    </source>
</evidence>
<accession>A0ABT9ZLN0</accession>
<sequence length="37" mass="4255">MVDLSEKSIISGEKVILRPFNSNDLPYIEKCYGILRL</sequence>
<keyword evidence="2" id="KW-1185">Reference proteome</keyword>
<reference evidence="1 2" key="1">
    <citation type="submission" date="2023-07" db="EMBL/GenBank/DDBJ databases">
        <title>Genomic Encyclopedia of Type Strains, Phase IV (KMG-IV): sequencing the most valuable type-strain genomes for metagenomic binning, comparative biology and taxonomic classification.</title>
        <authorList>
            <person name="Goeker M."/>
        </authorList>
    </citation>
    <scope>NUCLEOTIDE SEQUENCE [LARGE SCALE GENOMIC DNA]</scope>
    <source>
        <strain evidence="1 2">DSM 29005</strain>
    </source>
</reference>
<evidence type="ECO:0008006" key="3">
    <source>
        <dbReference type="Google" id="ProtNLM"/>
    </source>
</evidence>
<protein>
    <recommendedName>
        <fullName evidence="3">GNAT family N-acetyltransferase</fullName>
    </recommendedName>
</protein>